<dbReference type="PANTHER" id="PTHR31875">
    <property type="entry name" value="PROTEIN DEHYDRATION-INDUCED 19"/>
    <property type="match status" value="1"/>
</dbReference>
<sequence>MHRPYVIYGHTHCHHTTYCLPYQNLKQHLDFQFSSQCSSEEADIMDFDFRASFHSVKHLSAVQAARLHVGRTKGKHLACVALLMLLLPLFVRTKKHDAYYVAKFEGSNLDWSPSMKEFNCIDFAQLGMLAFKQRDNEKPEDDPNFFYDYSAIHYSDVENDGQSDFQRCPFCDFEIEVPLLCSNFEEEHCSALKNVVCPVCEESLGKDAIMQFTHSSSQKTEKSSIWSGNSAMFGKKSATRGNKHESIPDPLLSQFVCNMPVPNPSNIHPDEDSSSCDKDIVIPDAKRSGTDAADMGDEQDQQERSLRAAFVQQLVFSTILE</sequence>
<dbReference type="Pfam" id="PF05605">
    <property type="entry name" value="zf-Di19"/>
    <property type="match status" value="1"/>
</dbReference>
<dbReference type="InterPro" id="IPR033347">
    <property type="entry name" value="Di19"/>
</dbReference>
<dbReference type="Proteomes" id="UP001367508">
    <property type="component" value="Unassembled WGS sequence"/>
</dbReference>
<comment type="similarity">
    <text evidence="1">Belongs to the Di19 family.</text>
</comment>
<dbReference type="EMBL" id="JAYMYQ010000005">
    <property type="protein sequence ID" value="KAK7330546.1"/>
    <property type="molecule type" value="Genomic_DNA"/>
</dbReference>
<proteinExistence type="inferred from homology"/>
<evidence type="ECO:0000259" key="3">
    <source>
        <dbReference type="Pfam" id="PF14571"/>
    </source>
</evidence>
<accession>A0AAN9QCU7</accession>
<evidence type="ECO:0000313" key="4">
    <source>
        <dbReference type="EMBL" id="KAK7330546.1"/>
    </source>
</evidence>
<comment type="caution">
    <text evidence="4">The sequence shown here is derived from an EMBL/GenBank/DDBJ whole genome shotgun (WGS) entry which is preliminary data.</text>
</comment>
<dbReference type="InterPro" id="IPR008598">
    <property type="entry name" value="Di19_Zn-bd"/>
</dbReference>
<keyword evidence="5" id="KW-1185">Reference proteome</keyword>
<feature type="domain" description="Di19 C-terminal" evidence="3">
    <location>
        <begin position="231"/>
        <end position="319"/>
    </location>
</feature>
<dbReference type="PANTHER" id="PTHR31875:SF24">
    <property type="entry name" value="PROTEIN DEHYDRATION-INDUCED 19 HOMOLOG 5"/>
    <property type="match status" value="1"/>
</dbReference>
<dbReference type="AlphaFoldDB" id="A0AAN9QCU7"/>
<organism evidence="4 5">
    <name type="scientific">Canavalia gladiata</name>
    <name type="common">Sword bean</name>
    <name type="synonym">Dolichos gladiatus</name>
    <dbReference type="NCBI Taxonomy" id="3824"/>
    <lineage>
        <taxon>Eukaryota</taxon>
        <taxon>Viridiplantae</taxon>
        <taxon>Streptophyta</taxon>
        <taxon>Embryophyta</taxon>
        <taxon>Tracheophyta</taxon>
        <taxon>Spermatophyta</taxon>
        <taxon>Magnoliopsida</taxon>
        <taxon>eudicotyledons</taxon>
        <taxon>Gunneridae</taxon>
        <taxon>Pentapetalae</taxon>
        <taxon>rosids</taxon>
        <taxon>fabids</taxon>
        <taxon>Fabales</taxon>
        <taxon>Fabaceae</taxon>
        <taxon>Papilionoideae</taxon>
        <taxon>50 kb inversion clade</taxon>
        <taxon>NPAAA clade</taxon>
        <taxon>indigoferoid/millettioid clade</taxon>
        <taxon>Phaseoleae</taxon>
        <taxon>Canavalia</taxon>
    </lineage>
</organism>
<evidence type="ECO:0000259" key="2">
    <source>
        <dbReference type="Pfam" id="PF05605"/>
    </source>
</evidence>
<dbReference type="Pfam" id="PF14571">
    <property type="entry name" value="Di19_C"/>
    <property type="match status" value="1"/>
</dbReference>
<gene>
    <name evidence="4" type="ORF">VNO77_24741</name>
</gene>
<reference evidence="4 5" key="1">
    <citation type="submission" date="2024-01" db="EMBL/GenBank/DDBJ databases">
        <title>The genomes of 5 underutilized Papilionoideae crops provide insights into root nodulation and disease resistanc.</title>
        <authorList>
            <person name="Jiang F."/>
        </authorList>
    </citation>
    <scope>NUCLEOTIDE SEQUENCE [LARGE SCALE GENOMIC DNA]</scope>
    <source>
        <strain evidence="4">LVBAO_FW01</strain>
        <tissue evidence="4">Leaves</tissue>
    </source>
</reference>
<evidence type="ECO:0000256" key="1">
    <source>
        <dbReference type="ARBA" id="ARBA00007109"/>
    </source>
</evidence>
<feature type="domain" description="Di19 zinc-binding" evidence="2">
    <location>
        <begin position="167"/>
        <end position="214"/>
    </location>
</feature>
<protein>
    <submittedName>
        <fullName evidence="4">Uncharacterized protein</fullName>
    </submittedName>
</protein>
<evidence type="ECO:0000313" key="5">
    <source>
        <dbReference type="Proteomes" id="UP001367508"/>
    </source>
</evidence>
<name>A0AAN9QCU7_CANGL</name>
<dbReference type="InterPro" id="IPR027935">
    <property type="entry name" value="Di19_C"/>
</dbReference>